<protein>
    <submittedName>
        <fullName evidence="2">Uncharacterized protein</fullName>
    </submittedName>
</protein>
<feature type="region of interest" description="Disordered" evidence="1">
    <location>
        <begin position="233"/>
        <end position="277"/>
    </location>
</feature>
<feature type="region of interest" description="Disordered" evidence="1">
    <location>
        <begin position="1"/>
        <end position="49"/>
    </location>
</feature>
<name>A0ABU6RKJ1_9FABA</name>
<gene>
    <name evidence="2" type="ORF">PIB30_059122</name>
</gene>
<feature type="compositionally biased region" description="Basic and acidic residues" evidence="1">
    <location>
        <begin position="310"/>
        <end position="321"/>
    </location>
</feature>
<dbReference type="EMBL" id="JASCZI010030713">
    <property type="protein sequence ID" value="MED6124465.1"/>
    <property type="molecule type" value="Genomic_DNA"/>
</dbReference>
<organism evidence="2 3">
    <name type="scientific">Stylosanthes scabra</name>
    <dbReference type="NCBI Taxonomy" id="79078"/>
    <lineage>
        <taxon>Eukaryota</taxon>
        <taxon>Viridiplantae</taxon>
        <taxon>Streptophyta</taxon>
        <taxon>Embryophyta</taxon>
        <taxon>Tracheophyta</taxon>
        <taxon>Spermatophyta</taxon>
        <taxon>Magnoliopsida</taxon>
        <taxon>eudicotyledons</taxon>
        <taxon>Gunneridae</taxon>
        <taxon>Pentapetalae</taxon>
        <taxon>rosids</taxon>
        <taxon>fabids</taxon>
        <taxon>Fabales</taxon>
        <taxon>Fabaceae</taxon>
        <taxon>Papilionoideae</taxon>
        <taxon>50 kb inversion clade</taxon>
        <taxon>dalbergioids sensu lato</taxon>
        <taxon>Dalbergieae</taxon>
        <taxon>Pterocarpus clade</taxon>
        <taxon>Stylosanthes</taxon>
    </lineage>
</organism>
<evidence type="ECO:0000256" key="1">
    <source>
        <dbReference type="SAM" id="MobiDB-lite"/>
    </source>
</evidence>
<sequence>MTYWAPSQAHRESDLQNDNSHGKRPLRGAHTADSSRGLPDETTALRNAKRETRDYRIKITLKTKEGKNITNEVKAFDRAILSHYFRYAPIHTCFSRGTHPPIVSHSVTHPRDVTSLSLSLSLSLHAVRIVKRRRFDSVNGVDGVRFSVKSCGDSGDEGQGPTYIGKEFGGKCKEWRKRMVLENAMAIIVLSNFSLTNLANIIWGEAGENDDHIVPYPEGSEDLNNKKEWNQEAGTKLNEQKKPEAKTTFHERKIGSSSNHDTGEELPGSGYGKNPWPNLSLSTVDKLDQGSLGTEVSKNLSELSKLSSSRGEETTQLDKDAEVFQNAEEVKEQGDFVDYGWANIGSFDDLDRIFR</sequence>
<feature type="region of interest" description="Disordered" evidence="1">
    <location>
        <begin position="302"/>
        <end position="321"/>
    </location>
</feature>
<feature type="compositionally biased region" description="Basic and acidic residues" evidence="1">
    <location>
        <begin position="238"/>
        <end position="254"/>
    </location>
</feature>
<evidence type="ECO:0000313" key="2">
    <source>
        <dbReference type="EMBL" id="MED6124465.1"/>
    </source>
</evidence>
<keyword evidence="3" id="KW-1185">Reference proteome</keyword>
<accession>A0ABU6RKJ1</accession>
<dbReference type="PANTHER" id="PTHR33334">
    <property type="entry name" value="PROTEIN LNK1"/>
    <property type="match status" value="1"/>
</dbReference>
<dbReference type="PANTHER" id="PTHR33334:SF5">
    <property type="entry name" value="PROTEIN LNK2"/>
    <property type="match status" value="1"/>
</dbReference>
<dbReference type="Proteomes" id="UP001341840">
    <property type="component" value="Unassembled WGS sequence"/>
</dbReference>
<proteinExistence type="predicted"/>
<comment type="caution">
    <text evidence="2">The sequence shown here is derived from an EMBL/GenBank/DDBJ whole genome shotgun (WGS) entry which is preliminary data.</text>
</comment>
<reference evidence="2 3" key="1">
    <citation type="journal article" date="2023" name="Plants (Basel)">
        <title>Bridging the Gap: Combining Genomics and Transcriptomics Approaches to Understand Stylosanthes scabra, an Orphan Legume from the Brazilian Caatinga.</title>
        <authorList>
            <person name="Ferreira-Neto J.R.C."/>
            <person name="da Silva M.D."/>
            <person name="Binneck E."/>
            <person name="de Melo N.F."/>
            <person name="da Silva R.H."/>
            <person name="de Melo A.L.T.M."/>
            <person name="Pandolfi V."/>
            <person name="Bustamante F.O."/>
            <person name="Brasileiro-Vidal A.C."/>
            <person name="Benko-Iseppon A.M."/>
        </authorList>
    </citation>
    <scope>NUCLEOTIDE SEQUENCE [LARGE SCALE GENOMIC DNA]</scope>
    <source>
        <tissue evidence="2">Leaves</tissue>
    </source>
</reference>
<evidence type="ECO:0000313" key="3">
    <source>
        <dbReference type="Proteomes" id="UP001341840"/>
    </source>
</evidence>
<dbReference type="InterPro" id="IPR039928">
    <property type="entry name" value="LNK"/>
</dbReference>